<protein>
    <recommendedName>
        <fullName evidence="7">FAD-binding PCMH-type domain-containing protein</fullName>
    </recommendedName>
</protein>
<dbReference type="AlphaFoldDB" id="A0A409YQ92"/>
<dbReference type="PROSITE" id="PS51387">
    <property type="entry name" value="FAD_PCMH"/>
    <property type="match status" value="1"/>
</dbReference>
<dbReference type="OrthoDB" id="407275at2759"/>
<evidence type="ECO:0000313" key="9">
    <source>
        <dbReference type="Proteomes" id="UP000284706"/>
    </source>
</evidence>
<dbReference type="Gene3D" id="3.40.462.20">
    <property type="match status" value="1"/>
</dbReference>
<evidence type="ECO:0000256" key="3">
    <source>
        <dbReference type="ARBA" id="ARBA00022630"/>
    </source>
</evidence>
<dbReference type="InterPro" id="IPR016166">
    <property type="entry name" value="FAD-bd_PCMH"/>
</dbReference>
<sequence length="493" mass="53107">MRRVLLALPGLLAFGALVLASSPSIVSQLKALGVPVLFPGDPGYSDASTPFNLRFEVEPAAIAFPTNAEGVSSVVKIGAAFNHRVVARSGGHSYIANGLGGKNGSVVIDLSKFTEINIDNTSGTADIGPGNLLVNISTAFNDAGRALPHGLCPLVGVGGHSGYGGYGFSSRMWGLLLDNIQSLEVVLANGTITTASESKNSDLFWALRGASPSFGIVTSIKVKTFPVPPSSTVFLYNWTLTPDEAANLVSDYQDFVQTDITNEFGTYIILLRGPSKGLVSVLLAGSWYTDADKFNSTFAPFLEKVPEPTATVFITGTYIDSVNFWGFNAGAPVPHDTFYTKSLMVPEASPMSPKALTAFMTYLANEGFEADPTIFWVLEMELWGGTNSTINSVPLDATAFAHRSSMFTVQFYMQAPAGPPFPPSGFTLADEMVNSIVDNSPPGWDYGAYTNYVDDRLENWQHLYYGSHYPRLQSLKRRYDPKNTFAFPRGIQG</sequence>
<reference evidence="8 9" key="1">
    <citation type="journal article" date="2018" name="Evol. Lett.">
        <title>Horizontal gene cluster transfer increased hallucinogenic mushroom diversity.</title>
        <authorList>
            <person name="Reynolds H.T."/>
            <person name="Vijayakumar V."/>
            <person name="Gluck-Thaler E."/>
            <person name="Korotkin H.B."/>
            <person name="Matheny P.B."/>
            <person name="Slot J.C."/>
        </authorList>
    </citation>
    <scope>NUCLEOTIDE SEQUENCE [LARGE SCALE GENOMIC DNA]</scope>
    <source>
        <strain evidence="8 9">SRW20</strain>
    </source>
</reference>
<keyword evidence="4" id="KW-0274">FAD</keyword>
<organism evidence="8 9">
    <name type="scientific">Gymnopilus dilepis</name>
    <dbReference type="NCBI Taxonomy" id="231916"/>
    <lineage>
        <taxon>Eukaryota</taxon>
        <taxon>Fungi</taxon>
        <taxon>Dikarya</taxon>
        <taxon>Basidiomycota</taxon>
        <taxon>Agaricomycotina</taxon>
        <taxon>Agaricomycetes</taxon>
        <taxon>Agaricomycetidae</taxon>
        <taxon>Agaricales</taxon>
        <taxon>Agaricineae</taxon>
        <taxon>Hymenogastraceae</taxon>
        <taxon>Gymnopilus</taxon>
    </lineage>
</organism>
<gene>
    <name evidence="8" type="ORF">CVT26_012252</name>
</gene>
<dbReference type="InterPro" id="IPR050416">
    <property type="entry name" value="FAD-linked_Oxidoreductase"/>
</dbReference>
<feature type="domain" description="FAD-binding PCMH-type" evidence="7">
    <location>
        <begin position="55"/>
        <end position="227"/>
    </location>
</feature>
<dbReference type="InterPro" id="IPR006094">
    <property type="entry name" value="Oxid_FAD_bind_N"/>
</dbReference>
<dbReference type="InterPro" id="IPR012951">
    <property type="entry name" value="BBE"/>
</dbReference>
<dbReference type="InParanoid" id="A0A409YQ92"/>
<evidence type="ECO:0000256" key="6">
    <source>
        <dbReference type="SAM" id="SignalP"/>
    </source>
</evidence>
<dbReference type="GO" id="GO:0016491">
    <property type="term" value="F:oxidoreductase activity"/>
    <property type="evidence" value="ECO:0007669"/>
    <property type="project" value="UniProtKB-KW"/>
</dbReference>
<comment type="similarity">
    <text evidence="2">Belongs to the oxygen-dependent FAD-linked oxidoreductase family.</text>
</comment>
<dbReference type="Pfam" id="PF01565">
    <property type="entry name" value="FAD_binding_4"/>
    <property type="match status" value="1"/>
</dbReference>
<keyword evidence="5" id="KW-0560">Oxidoreductase</keyword>
<dbReference type="SUPFAM" id="SSF56176">
    <property type="entry name" value="FAD-binding/transporter-associated domain-like"/>
    <property type="match status" value="1"/>
</dbReference>
<feature type="signal peptide" evidence="6">
    <location>
        <begin position="1"/>
        <end position="20"/>
    </location>
</feature>
<keyword evidence="3" id="KW-0285">Flavoprotein</keyword>
<feature type="chain" id="PRO_5019286377" description="FAD-binding PCMH-type domain-containing protein" evidence="6">
    <location>
        <begin position="21"/>
        <end position="493"/>
    </location>
</feature>
<comment type="caution">
    <text evidence="8">The sequence shown here is derived from an EMBL/GenBank/DDBJ whole genome shotgun (WGS) entry which is preliminary data.</text>
</comment>
<evidence type="ECO:0000313" key="8">
    <source>
        <dbReference type="EMBL" id="PPR05166.1"/>
    </source>
</evidence>
<dbReference type="EMBL" id="NHYE01000514">
    <property type="protein sequence ID" value="PPR05166.1"/>
    <property type="molecule type" value="Genomic_DNA"/>
</dbReference>
<dbReference type="GO" id="GO:0071949">
    <property type="term" value="F:FAD binding"/>
    <property type="evidence" value="ECO:0007669"/>
    <property type="project" value="InterPro"/>
</dbReference>
<evidence type="ECO:0000256" key="5">
    <source>
        <dbReference type="ARBA" id="ARBA00023002"/>
    </source>
</evidence>
<evidence type="ECO:0000256" key="1">
    <source>
        <dbReference type="ARBA" id="ARBA00001974"/>
    </source>
</evidence>
<accession>A0A409YQ92</accession>
<proteinExistence type="inferred from homology"/>
<dbReference type="Proteomes" id="UP000284706">
    <property type="component" value="Unassembled WGS sequence"/>
</dbReference>
<name>A0A409YQ92_9AGAR</name>
<dbReference type="Pfam" id="PF08031">
    <property type="entry name" value="BBE"/>
    <property type="match status" value="1"/>
</dbReference>
<evidence type="ECO:0000256" key="2">
    <source>
        <dbReference type="ARBA" id="ARBA00005466"/>
    </source>
</evidence>
<keyword evidence="9" id="KW-1185">Reference proteome</keyword>
<dbReference type="Gene3D" id="3.30.465.10">
    <property type="match status" value="1"/>
</dbReference>
<comment type="cofactor">
    <cofactor evidence="1">
        <name>FAD</name>
        <dbReference type="ChEBI" id="CHEBI:57692"/>
    </cofactor>
</comment>
<dbReference type="STRING" id="231916.A0A409YQ92"/>
<dbReference type="InterPro" id="IPR036318">
    <property type="entry name" value="FAD-bd_PCMH-like_sf"/>
</dbReference>
<dbReference type="PANTHER" id="PTHR42973:SF39">
    <property type="entry name" value="FAD-BINDING PCMH-TYPE DOMAIN-CONTAINING PROTEIN"/>
    <property type="match status" value="1"/>
</dbReference>
<dbReference type="PANTHER" id="PTHR42973">
    <property type="entry name" value="BINDING OXIDOREDUCTASE, PUTATIVE (AFU_ORTHOLOGUE AFUA_1G17690)-RELATED"/>
    <property type="match status" value="1"/>
</dbReference>
<evidence type="ECO:0000256" key="4">
    <source>
        <dbReference type="ARBA" id="ARBA00022827"/>
    </source>
</evidence>
<evidence type="ECO:0000259" key="7">
    <source>
        <dbReference type="PROSITE" id="PS51387"/>
    </source>
</evidence>
<keyword evidence="6" id="KW-0732">Signal</keyword>
<dbReference type="InterPro" id="IPR016169">
    <property type="entry name" value="FAD-bd_PCMH_sub2"/>
</dbReference>